<sequence length="123" mass="13653">MTVHDIRESIENSVVTTTDDLTIIQKKVELKRGMRHQVLAVDIFQDAVLNTDAIDTYVEFFVTPYPVIYFNMDMALFNPNRGPVAASDSILFKANMTFSGSDSGFPVINQYPSPQISAGPSFA</sequence>
<name>X1UL04_9ZZZZ</name>
<dbReference type="EMBL" id="BARW01024533">
    <property type="protein sequence ID" value="GAI93004.1"/>
    <property type="molecule type" value="Genomic_DNA"/>
</dbReference>
<feature type="non-terminal residue" evidence="1">
    <location>
        <position position="123"/>
    </location>
</feature>
<protein>
    <submittedName>
        <fullName evidence="1">Uncharacterized protein</fullName>
    </submittedName>
</protein>
<gene>
    <name evidence="1" type="ORF">S12H4_40430</name>
</gene>
<accession>X1UL04</accession>
<dbReference type="AlphaFoldDB" id="X1UL04"/>
<organism evidence="1">
    <name type="scientific">marine sediment metagenome</name>
    <dbReference type="NCBI Taxonomy" id="412755"/>
    <lineage>
        <taxon>unclassified sequences</taxon>
        <taxon>metagenomes</taxon>
        <taxon>ecological metagenomes</taxon>
    </lineage>
</organism>
<evidence type="ECO:0000313" key="1">
    <source>
        <dbReference type="EMBL" id="GAI93004.1"/>
    </source>
</evidence>
<proteinExistence type="predicted"/>
<reference evidence="1" key="1">
    <citation type="journal article" date="2014" name="Front. Microbiol.">
        <title>High frequency of phylogenetically diverse reductive dehalogenase-homologous genes in deep subseafloor sedimentary metagenomes.</title>
        <authorList>
            <person name="Kawai M."/>
            <person name="Futagami T."/>
            <person name="Toyoda A."/>
            <person name="Takaki Y."/>
            <person name="Nishi S."/>
            <person name="Hori S."/>
            <person name="Arai W."/>
            <person name="Tsubouchi T."/>
            <person name="Morono Y."/>
            <person name="Uchiyama I."/>
            <person name="Ito T."/>
            <person name="Fujiyama A."/>
            <person name="Inagaki F."/>
            <person name="Takami H."/>
        </authorList>
    </citation>
    <scope>NUCLEOTIDE SEQUENCE</scope>
    <source>
        <strain evidence="1">Expedition CK06-06</strain>
    </source>
</reference>
<comment type="caution">
    <text evidence="1">The sequence shown here is derived from an EMBL/GenBank/DDBJ whole genome shotgun (WGS) entry which is preliminary data.</text>
</comment>